<comment type="subunit">
    <text evidence="8">Homodimer. Component of the ER-mitochondria encounter structure (ERMES) or MDM complex, composed of MMM1, MDM10, MDM12 and MDM34. A MMM1 homodimer associates with one molecule of MDM12 on each side in a pairwise head-to-tail manner, and the SMP-LTD domains of MMM1 and MDM12 generate a continuous hydrophobic tunnel for phospholipid trafficking.</text>
</comment>
<feature type="compositionally biased region" description="Polar residues" evidence="9">
    <location>
        <begin position="409"/>
        <end position="422"/>
    </location>
</feature>
<dbReference type="GO" id="GO:0015914">
    <property type="term" value="P:phospholipid transport"/>
    <property type="evidence" value="ECO:0007669"/>
    <property type="project" value="TreeGrafter"/>
</dbReference>
<feature type="region of interest" description="Disordered" evidence="9">
    <location>
        <begin position="391"/>
        <end position="514"/>
    </location>
</feature>
<feature type="compositionally biased region" description="Polar residues" evidence="9">
    <location>
        <begin position="460"/>
        <end position="478"/>
    </location>
</feature>
<feature type="topological domain" description="Cytoplasmic" evidence="8">
    <location>
        <begin position="53"/>
        <end position="558"/>
    </location>
</feature>
<comment type="subcellular location">
    <subcellularLocation>
        <location evidence="8">Endoplasmic reticulum membrane</location>
        <topology evidence="8">Single-pass type I membrane protein</topology>
    </subcellularLocation>
    <text evidence="8">The ERMES/MDM complex localizes to a few discrete foci (around 10 per single cell), that represent mitochondria-endoplasmic reticulum junctions. These foci are often found next to mtDNA nucleoids.</text>
</comment>
<accession>A0AAX4JQ24</accession>
<dbReference type="InterPro" id="IPR027537">
    <property type="entry name" value="Mmm1"/>
</dbReference>
<proteinExistence type="inferred from homology"/>
<dbReference type="Proteomes" id="UP001355207">
    <property type="component" value="Chromosome 3"/>
</dbReference>
<dbReference type="GO" id="GO:1990456">
    <property type="term" value="P:mitochondrion-endoplasmic reticulum membrane tethering"/>
    <property type="evidence" value="ECO:0007669"/>
    <property type="project" value="TreeGrafter"/>
</dbReference>
<evidence type="ECO:0000259" key="10">
    <source>
        <dbReference type="PROSITE" id="PS51847"/>
    </source>
</evidence>
<name>A0AAX4JQ24_9TREE</name>
<evidence type="ECO:0000256" key="6">
    <source>
        <dbReference type="ARBA" id="ARBA00023121"/>
    </source>
</evidence>
<dbReference type="GO" id="GO:0005789">
    <property type="term" value="C:endoplasmic reticulum membrane"/>
    <property type="evidence" value="ECO:0007669"/>
    <property type="project" value="UniProtKB-SubCell"/>
</dbReference>
<dbReference type="HAMAP" id="MF_03103">
    <property type="entry name" value="Mmm1"/>
    <property type="match status" value="1"/>
</dbReference>
<evidence type="ECO:0000256" key="3">
    <source>
        <dbReference type="ARBA" id="ARBA00022824"/>
    </source>
</evidence>
<feature type="compositionally biased region" description="Low complexity" evidence="9">
    <location>
        <begin position="435"/>
        <end position="450"/>
    </location>
</feature>
<dbReference type="InterPro" id="IPR031468">
    <property type="entry name" value="SMP_LBD"/>
</dbReference>
<keyword evidence="3 8" id="KW-0256">Endoplasmic reticulum</keyword>
<evidence type="ECO:0000313" key="11">
    <source>
        <dbReference type="EMBL" id="WWC87517.1"/>
    </source>
</evidence>
<dbReference type="GO" id="GO:0008289">
    <property type="term" value="F:lipid binding"/>
    <property type="evidence" value="ECO:0007669"/>
    <property type="project" value="UniProtKB-KW"/>
</dbReference>
<feature type="topological domain" description="Lumenal" evidence="8">
    <location>
        <begin position="1"/>
        <end position="31"/>
    </location>
</feature>
<keyword evidence="6" id="KW-0446">Lipid-binding</keyword>
<evidence type="ECO:0000256" key="7">
    <source>
        <dbReference type="ARBA" id="ARBA00023136"/>
    </source>
</evidence>
<keyword evidence="4 8" id="KW-1133">Transmembrane helix</keyword>
<feature type="region of interest" description="Disordered" evidence="9">
    <location>
        <begin position="539"/>
        <end position="558"/>
    </location>
</feature>
<feature type="compositionally biased region" description="Low complexity" evidence="9">
    <location>
        <begin position="479"/>
        <end position="494"/>
    </location>
</feature>
<feature type="region of interest" description="Disordered" evidence="9">
    <location>
        <begin position="341"/>
        <end position="366"/>
    </location>
</feature>
<keyword evidence="7 8" id="KW-0472">Membrane</keyword>
<evidence type="ECO:0000256" key="2">
    <source>
        <dbReference type="ARBA" id="ARBA00022692"/>
    </source>
</evidence>
<dbReference type="InterPro" id="IPR019411">
    <property type="entry name" value="MMM1_dom"/>
</dbReference>
<organism evidence="11 12">
    <name type="scientific">Kwoniella dendrophila CBS 6074</name>
    <dbReference type="NCBI Taxonomy" id="1295534"/>
    <lineage>
        <taxon>Eukaryota</taxon>
        <taxon>Fungi</taxon>
        <taxon>Dikarya</taxon>
        <taxon>Basidiomycota</taxon>
        <taxon>Agaricomycotina</taxon>
        <taxon>Tremellomycetes</taxon>
        <taxon>Tremellales</taxon>
        <taxon>Cryptococcaceae</taxon>
        <taxon>Kwoniella</taxon>
    </lineage>
</organism>
<keyword evidence="1" id="KW-0813">Transport</keyword>
<dbReference type="Pfam" id="PF10296">
    <property type="entry name" value="MMM1"/>
    <property type="match status" value="2"/>
</dbReference>
<keyword evidence="5" id="KW-0445">Lipid transport</keyword>
<feature type="domain" description="SMP-LTD" evidence="10">
    <location>
        <begin position="101"/>
        <end position="299"/>
    </location>
</feature>
<dbReference type="GO" id="GO:0045040">
    <property type="term" value="P:protein insertion into mitochondrial outer membrane"/>
    <property type="evidence" value="ECO:0007669"/>
    <property type="project" value="UniProtKB-UniRule"/>
</dbReference>
<evidence type="ECO:0000256" key="8">
    <source>
        <dbReference type="HAMAP-Rule" id="MF_03103"/>
    </source>
</evidence>
<dbReference type="AlphaFoldDB" id="A0AAX4JQ24"/>
<keyword evidence="2 8" id="KW-0812">Transmembrane</keyword>
<comment type="function">
    <text evidence="8">Component of the ERMES/MDM complex, which serves as a molecular tether to connect the endoplasmic reticulum (ER) and mitochondria. Components of this complex are involved in the control of mitochondrial shape and protein biogenesis, and function in nonvesicular lipid trafficking between the ER and mitochondria. The MDM12-MMM1 subcomplex functions in the major beta-barrel assembly pathway that is responsible for biogenesis of all outer membrane beta-barrel proteins, and acts in a late step after the SAM complex. The MDM10-MDM12-MMM1 subcomplex further acts in the TOM40-specific pathway after the action of the MDM12-MMM1 complex. Essential for establishing and maintaining the structure of mitochondria and maintenance of mtDNA nucleoids.</text>
</comment>
<keyword evidence="12" id="KW-1185">Reference proteome</keyword>
<evidence type="ECO:0000256" key="1">
    <source>
        <dbReference type="ARBA" id="ARBA00022448"/>
    </source>
</evidence>
<dbReference type="GO" id="GO:0032865">
    <property type="term" value="C:ERMES complex"/>
    <property type="evidence" value="ECO:0007669"/>
    <property type="project" value="UniProtKB-UniRule"/>
</dbReference>
<dbReference type="PANTHER" id="PTHR13466">
    <property type="entry name" value="TEX2 PROTEIN-RELATED"/>
    <property type="match status" value="1"/>
</dbReference>
<evidence type="ECO:0000256" key="5">
    <source>
        <dbReference type="ARBA" id="ARBA00023055"/>
    </source>
</evidence>
<protein>
    <recommendedName>
        <fullName evidence="8">Maintenance of mitochondrial morphology protein 1</fullName>
    </recommendedName>
</protein>
<comment type="similarity">
    <text evidence="8">Belongs to the MMM1 family.</text>
</comment>
<reference evidence="11 12" key="1">
    <citation type="submission" date="2024-01" db="EMBL/GenBank/DDBJ databases">
        <title>Comparative genomics of Cryptococcus and Kwoniella reveals pathogenesis evolution and contrasting modes of karyotype evolution via chromosome fusion or intercentromeric recombination.</title>
        <authorList>
            <person name="Coelho M.A."/>
            <person name="David-Palma M."/>
            <person name="Shea T."/>
            <person name="Bowers K."/>
            <person name="McGinley-Smith S."/>
            <person name="Mohammad A.W."/>
            <person name="Gnirke A."/>
            <person name="Yurkov A.M."/>
            <person name="Nowrousian M."/>
            <person name="Sun S."/>
            <person name="Cuomo C.A."/>
            <person name="Heitman J."/>
        </authorList>
    </citation>
    <scope>NUCLEOTIDE SEQUENCE [LARGE SCALE GENOMIC DNA]</scope>
    <source>
        <strain evidence="11 12">CBS 6074</strain>
    </source>
</reference>
<dbReference type="PROSITE" id="PS51847">
    <property type="entry name" value="SMP"/>
    <property type="match status" value="1"/>
</dbReference>
<evidence type="ECO:0000256" key="9">
    <source>
        <dbReference type="SAM" id="MobiDB-lite"/>
    </source>
</evidence>
<sequence>MSTLETPLPPSITPLPPPPITTTSSWTFTQGFILGQASFLVIILLFVRYVVFSPSEELDTESWKRKRAEKAKRALLSTTSVPPPPPSQLLSKTNYEMATHAAESTDWLNVLLAQVLQGYRNDLLSANGEEGARQRIEKWLNPVGSNLSWLDPIEVTSLSLGKAYPLLSNARIRPADGQGRIRAEIDIDYLDSISLSLSTAVLVNFPRPRFAVLPVSLGVELVSIGGTLSIQLHEPIDERQHAHISLLPDFHLNLKTTSLLGSRAKLQDIPKLEQLILSRIRSVIQDRFVHPAHLSLALPRILSPSVSPTPILNDLGESAVNAMSEAMTQGISRMVHDMLPNQGGPSMTGTNTNTIDGTNNDDDDEEEVGLYDEIDDIALSRAKQLDREEGFISASRPETPLPNLPGGSNLINGQQQISSNPGSGLKPKKGIPIPANLASSSYATSSSNSAQPQPRRPPYLSTQTSRPQSQSNIHMTVPQTQAQQQTNTSSITSSYKQNIPEQSTTPSLNGNQFRFRGQFASNPPTPGAIARDGLGIMDGHANGNGPRRLGVFNSRAGS</sequence>
<feature type="compositionally biased region" description="Polar residues" evidence="9">
    <location>
        <begin position="495"/>
        <end position="512"/>
    </location>
</feature>
<feature type="compositionally biased region" description="Low complexity" evidence="9">
    <location>
        <begin position="348"/>
        <end position="358"/>
    </location>
</feature>
<dbReference type="EMBL" id="CP144100">
    <property type="protein sequence ID" value="WWC87517.1"/>
    <property type="molecule type" value="Genomic_DNA"/>
</dbReference>
<dbReference type="PANTHER" id="PTHR13466:SF0">
    <property type="entry name" value="SMP-LTD DOMAIN-CONTAINING PROTEIN"/>
    <property type="match status" value="1"/>
</dbReference>
<evidence type="ECO:0000313" key="12">
    <source>
        <dbReference type="Proteomes" id="UP001355207"/>
    </source>
</evidence>
<evidence type="ECO:0000256" key="4">
    <source>
        <dbReference type="ARBA" id="ARBA00022989"/>
    </source>
</evidence>
<dbReference type="CDD" id="cd21671">
    <property type="entry name" value="SMP_Mmm1"/>
    <property type="match status" value="1"/>
</dbReference>
<gene>
    <name evidence="8" type="primary">MMM1</name>
    <name evidence="11" type="ORF">L201_002407</name>
</gene>